<dbReference type="Proteomes" id="UP000648908">
    <property type="component" value="Unassembled WGS sequence"/>
</dbReference>
<dbReference type="Gene3D" id="3.40.50.150">
    <property type="entry name" value="Vaccinia Virus protein VP39"/>
    <property type="match status" value="1"/>
</dbReference>
<keyword evidence="6" id="KW-0963">Cytoplasm</keyword>
<accession>A0A8K0V8H2</accession>
<dbReference type="GO" id="GO:0071424">
    <property type="term" value="F:rRNA (cytosine-N4-)-methyltransferase activity"/>
    <property type="evidence" value="ECO:0007669"/>
    <property type="project" value="UniProtKB-UniRule"/>
</dbReference>
<dbReference type="InterPro" id="IPR029063">
    <property type="entry name" value="SAM-dependent_MTases_sf"/>
</dbReference>
<feature type="binding site" evidence="6">
    <location>
        <position position="64"/>
    </location>
    <ligand>
        <name>S-adenosyl-L-methionine</name>
        <dbReference type="ChEBI" id="CHEBI:59789"/>
    </ligand>
</feature>
<keyword evidence="4 6" id="KW-0808">Transferase</keyword>
<dbReference type="GO" id="GO:0070475">
    <property type="term" value="P:rRNA base methylation"/>
    <property type="evidence" value="ECO:0007669"/>
    <property type="project" value="UniProtKB-UniRule"/>
</dbReference>
<dbReference type="NCBIfam" id="TIGR00006">
    <property type="entry name" value="16S rRNA (cytosine(1402)-N(4))-methyltransferase RsmH"/>
    <property type="match status" value="1"/>
</dbReference>
<dbReference type="AlphaFoldDB" id="A0A8K0V8H2"/>
<dbReference type="EC" id="2.1.1.199" evidence="6"/>
<evidence type="ECO:0000256" key="3">
    <source>
        <dbReference type="ARBA" id="ARBA00022603"/>
    </source>
</evidence>
<name>A0A8K0V8H2_9RHOB</name>
<reference evidence="8" key="1">
    <citation type="submission" date="2021-01" db="EMBL/GenBank/DDBJ databases">
        <title>Tabrizicola alba sp. nov. a motile alkaliphilic bacterium isolated from a soda lake.</title>
        <authorList>
            <person name="Szuroczki S."/>
            <person name="Abbaszade G."/>
            <person name="Schumann P."/>
            <person name="Toth E."/>
        </authorList>
    </citation>
    <scope>NUCLEOTIDE SEQUENCE</scope>
    <source>
        <strain evidence="8">DMG-N-6</strain>
    </source>
</reference>
<dbReference type="SUPFAM" id="SSF53335">
    <property type="entry name" value="S-adenosyl-L-methionine-dependent methyltransferases"/>
    <property type="match status" value="1"/>
</dbReference>
<proteinExistence type="inferred from homology"/>
<evidence type="ECO:0000313" key="9">
    <source>
        <dbReference type="Proteomes" id="UP000648908"/>
    </source>
</evidence>
<feature type="binding site" evidence="6">
    <location>
        <begin position="46"/>
        <end position="48"/>
    </location>
    <ligand>
        <name>S-adenosyl-L-methionine</name>
        <dbReference type="ChEBI" id="CHEBI:59789"/>
    </ligand>
</feature>
<feature type="binding site" evidence="6">
    <location>
        <position position="91"/>
    </location>
    <ligand>
        <name>S-adenosyl-L-methionine</name>
        <dbReference type="ChEBI" id="CHEBI:59789"/>
    </ligand>
</feature>
<gene>
    <name evidence="6 8" type="primary">rsmH</name>
    <name evidence="8" type="ORF">JL811_03295</name>
</gene>
<dbReference type="EMBL" id="JAESVN010000001">
    <property type="protein sequence ID" value="MBL4916236.1"/>
    <property type="molecule type" value="Genomic_DNA"/>
</dbReference>
<organism evidence="8 9">
    <name type="scientific">Szabonella alba</name>
    <dbReference type="NCBI Taxonomy" id="2804194"/>
    <lineage>
        <taxon>Bacteria</taxon>
        <taxon>Pseudomonadati</taxon>
        <taxon>Pseudomonadota</taxon>
        <taxon>Alphaproteobacteria</taxon>
        <taxon>Rhodobacterales</taxon>
        <taxon>Paracoccaceae</taxon>
        <taxon>Szabonella</taxon>
    </lineage>
</organism>
<comment type="similarity">
    <text evidence="1 6">Belongs to the methyltransferase superfamily. RsmH family.</text>
</comment>
<keyword evidence="3 6" id="KW-0489">Methyltransferase</keyword>
<comment type="catalytic activity">
    <reaction evidence="6">
        <text>cytidine(1402) in 16S rRNA + S-adenosyl-L-methionine = N(4)-methylcytidine(1402) in 16S rRNA + S-adenosyl-L-homocysteine + H(+)</text>
        <dbReference type="Rhea" id="RHEA:42928"/>
        <dbReference type="Rhea" id="RHEA-COMP:10286"/>
        <dbReference type="Rhea" id="RHEA-COMP:10287"/>
        <dbReference type="ChEBI" id="CHEBI:15378"/>
        <dbReference type="ChEBI" id="CHEBI:57856"/>
        <dbReference type="ChEBI" id="CHEBI:59789"/>
        <dbReference type="ChEBI" id="CHEBI:74506"/>
        <dbReference type="ChEBI" id="CHEBI:82748"/>
        <dbReference type="EC" id="2.1.1.199"/>
    </reaction>
</comment>
<comment type="subcellular location">
    <subcellularLocation>
        <location evidence="6">Cytoplasm</location>
    </subcellularLocation>
</comment>
<dbReference type="CDD" id="cd02440">
    <property type="entry name" value="AdoMet_MTases"/>
    <property type="match status" value="1"/>
</dbReference>
<dbReference type="PANTHER" id="PTHR11265:SF0">
    <property type="entry name" value="12S RRNA N4-METHYLCYTIDINE METHYLTRANSFERASE"/>
    <property type="match status" value="1"/>
</dbReference>
<evidence type="ECO:0000256" key="1">
    <source>
        <dbReference type="ARBA" id="ARBA00010396"/>
    </source>
</evidence>
<evidence type="ECO:0000313" key="8">
    <source>
        <dbReference type="EMBL" id="MBL4916236.1"/>
    </source>
</evidence>
<dbReference type="InterPro" id="IPR002903">
    <property type="entry name" value="RsmH"/>
</dbReference>
<keyword evidence="5 6" id="KW-0949">S-adenosyl-L-methionine</keyword>
<dbReference type="PIRSF" id="PIRSF004486">
    <property type="entry name" value="MraW"/>
    <property type="match status" value="1"/>
</dbReference>
<feature type="binding site" evidence="6">
    <location>
        <position position="115"/>
    </location>
    <ligand>
        <name>S-adenosyl-L-methionine</name>
        <dbReference type="ChEBI" id="CHEBI:59789"/>
    </ligand>
</feature>
<dbReference type="Pfam" id="PF01795">
    <property type="entry name" value="Methyltransf_5"/>
    <property type="match status" value="1"/>
</dbReference>
<evidence type="ECO:0000256" key="2">
    <source>
        <dbReference type="ARBA" id="ARBA00022552"/>
    </source>
</evidence>
<evidence type="ECO:0000256" key="7">
    <source>
        <dbReference type="SAM" id="MobiDB-lite"/>
    </source>
</evidence>
<dbReference type="SUPFAM" id="SSF81799">
    <property type="entry name" value="Putative methyltransferase TM0872, insert domain"/>
    <property type="match status" value="1"/>
</dbReference>
<dbReference type="PANTHER" id="PTHR11265">
    <property type="entry name" value="S-ADENOSYL-METHYLTRANSFERASE MRAW"/>
    <property type="match status" value="1"/>
</dbReference>
<comment type="function">
    <text evidence="6">Specifically methylates the N4 position of cytidine in position 1402 (C1402) of 16S rRNA.</text>
</comment>
<sequence>MPRRDPEAPSVEPKSAGPHVPVLIRPLIDLVAPVAGEWLDGTFGAGGYARALLAAGAGRVTGVDRDPLALEMAAPLKAEFGDRLRLVAGRFSELDAHAPGPLDGVVLDLGVSSMQLDIAERGFSFLRDGPLDMRMSQSGESAADLVNFASEEQLADVIYHFGEDRAARRIARAIVAARSPEPITTTLRLAEVVASVLPRPKPGQSHPATRAFQAIRIAVNTEFSELVEGLAAAERALKPGGVLAVVSFHSLEDRIVKRFFQSRSGGGGQGSRYAPERPAETPRFTLLNRKAIGPDEAELAENPRSRSAILRAGRRTDAAPGPLDPAELGVPLLPAANKKGRR</sequence>
<keyword evidence="9" id="KW-1185">Reference proteome</keyword>
<feature type="binding site" evidence="6">
    <location>
        <position position="108"/>
    </location>
    <ligand>
        <name>S-adenosyl-L-methionine</name>
        <dbReference type="ChEBI" id="CHEBI:59789"/>
    </ligand>
</feature>
<dbReference type="HAMAP" id="MF_01007">
    <property type="entry name" value="16SrRNA_methyltr_H"/>
    <property type="match status" value="1"/>
</dbReference>
<feature type="region of interest" description="Disordered" evidence="7">
    <location>
        <begin position="262"/>
        <end position="342"/>
    </location>
</feature>
<keyword evidence="2 6" id="KW-0698">rRNA processing</keyword>
<dbReference type="Gene3D" id="1.10.150.170">
    <property type="entry name" value="Putative methyltransferase TM0872, insert domain"/>
    <property type="match status" value="1"/>
</dbReference>
<evidence type="ECO:0000256" key="4">
    <source>
        <dbReference type="ARBA" id="ARBA00022679"/>
    </source>
</evidence>
<evidence type="ECO:0000256" key="6">
    <source>
        <dbReference type="HAMAP-Rule" id="MF_01007"/>
    </source>
</evidence>
<dbReference type="GO" id="GO:0005737">
    <property type="term" value="C:cytoplasm"/>
    <property type="evidence" value="ECO:0007669"/>
    <property type="project" value="UniProtKB-SubCell"/>
</dbReference>
<dbReference type="InterPro" id="IPR023397">
    <property type="entry name" value="SAM-dep_MeTrfase_MraW_recog"/>
</dbReference>
<comment type="caution">
    <text evidence="8">The sequence shown here is derived from an EMBL/GenBank/DDBJ whole genome shotgun (WGS) entry which is preliminary data.</text>
</comment>
<dbReference type="RefSeq" id="WP_202686897.1">
    <property type="nucleotide sequence ID" value="NZ_JAESVN010000001.1"/>
</dbReference>
<protein>
    <recommendedName>
        <fullName evidence="6">Ribosomal RNA small subunit methyltransferase H</fullName>
        <ecNumber evidence="6">2.1.1.199</ecNumber>
    </recommendedName>
    <alternativeName>
        <fullName evidence="6">16S rRNA m(4)C1402 methyltransferase</fullName>
    </alternativeName>
    <alternativeName>
        <fullName evidence="6">rRNA (cytosine-N(4)-)-methyltransferase RsmH</fullName>
    </alternativeName>
</protein>
<evidence type="ECO:0000256" key="5">
    <source>
        <dbReference type="ARBA" id="ARBA00022691"/>
    </source>
</evidence>